<proteinExistence type="predicted"/>
<name>A0ABT0CBY8_THEVL</name>
<evidence type="ECO:0008006" key="4">
    <source>
        <dbReference type="Google" id="ProtNLM"/>
    </source>
</evidence>
<dbReference type="EMBL" id="JAFIRA010000025">
    <property type="protein sequence ID" value="MCJ2543309.1"/>
    <property type="molecule type" value="Genomic_DNA"/>
</dbReference>
<evidence type="ECO:0000256" key="1">
    <source>
        <dbReference type="SAM" id="Phobius"/>
    </source>
</evidence>
<protein>
    <recommendedName>
        <fullName evidence="4">PH domain-containing protein</fullName>
    </recommendedName>
</protein>
<evidence type="ECO:0000313" key="2">
    <source>
        <dbReference type="EMBL" id="MCJ2543309.1"/>
    </source>
</evidence>
<organism evidence="2 3">
    <name type="scientific">Thermostichus vulcanus str. 'Rupite'</name>
    <dbReference type="NCBI Taxonomy" id="2813851"/>
    <lineage>
        <taxon>Bacteria</taxon>
        <taxon>Bacillati</taxon>
        <taxon>Cyanobacteriota</taxon>
        <taxon>Cyanophyceae</taxon>
        <taxon>Thermostichales</taxon>
        <taxon>Thermostichaceae</taxon>
        <taxon>Thermostichus</taxon>
    </lineage>
</organism>
<keyword evidence="1" id="KW-0812">Transmembrane</keyword>
<feature type="transmembrane region" description="Helical" evidence="1">
    <location>
        <begin position="148"/>
        <end position="172"/>
    </location>
</feature>
<keyword evidence="1" id="KW-1133">Transmembrane helix</keyword>
<feature type="transmembrane region" description="Helical" evidence="1">
    <location>
        <begin position="7"/>
        <end position="28"/>
    </location>
</feature>
<dbReference type="Proteomes" id="UP000830835">
    <property type="component" value="Unassembled WGS sequence"/>
</dbReference>
<comment type="caution">
    <text evidence="2">The sequence shown here is derived from an EMBL/GenBank/DDBJ whole genome shotgun (WGS) entry which is preliminary data.</text>
</comment>
<evidence type="ECO:0000313" key="3">
    <source>
        <dbReference type="Proteomes" id="UP000830835"/>
    </source>
</evidence>
<gene>
    <name evidence="2" type="ORF">JX360_10395</name>
</gene>
<reference evidence="2" key="1">
    <citation type="submission" date="2021-02" db="EMBL/GenBank/DDBJ databases">
        <title>The CRISPR/cas machinery reduction and long-range gene transfer in the hot spring cyanobacterium Synechococcus.</title>
        <authorList>
            <person name="Dvorak P."/>
            <person name="Jahodarova E."/>
            <person name="Hasler P."/>
            <person name="Poulickova A."/>
        </authorList>
    </citation>
    <scope>NUCLEOTIDE SEQUENCE</scope>
    <source>
        <strain evidence="2">Rupite</strain>
    </source>
</reference>
<sequence>MRFPLSPLIRFALQALYWALVLPLPLLLSRQADPVWVGSLLVTLGMGWGLLLGSLSQQVIVDAQGMRATYPGWVPAFLRQEWQVQWVDVERMEPRSTSQGGVVYYLVTQAGDRVLLPMRVAHFKQLLAEVQKYTGLNMGTLRPYVQPWMYGLLGLFALLLLAWDGVIGILIWNSPSPR</sequence>
<feature type="transmembrane region" description="Helical" evidence="1">
    <location>
        <begin position="34"/>
        <end position="55"/>
    </location>
</feature>
<keyword evidence="3" id="KW-1185">Reference proteome</keyword>
<keyword evidence="1" id="KW-0472">Membrane</keyword>
<dbReference type="RefSeq" id="WP_244350586.1">
    <property type="nucleotide sequence ID" value="NZ_JAFIRA010000025.1"/>
</dbReference>
<accession>A0ABT0CBY8</accession>